<evidence type="ECO:0000313" key="4">
    <source>
        <dbReference type="EMBL" id="RLO12428.1"/>
    </source>
</evidence>
<keyword evidence="2" id="KW-0472">Membrane</keyword>
<protein>
    <submittedName>
        <fullName evidence="4">Uncharacterized protein</fullName>
    </submittedName>
</protein>
<keyword evidence="2" id="KW-0812">Transmembrane</keyword>
<comment type="caution">
    <text evidence="4">The sequence shown here is derived from an EMBL/GenBank/DDBJ whole genome shotgun (WGS) entry which is preliminary data.</text>
</comment>
<dbReference type="Proteomes" id="UP000275652">
    <property type="component" value="Unassembled WGS sequence"/>
</dbReference>
<gene>
    <name evidence="4" type="ORF">DYB28_012284</name>
    <name evidence="3" type="ORF">DYB28_014980</name>
</gene>
<evidence type="ECO:0000313" key="3">
    <source>
        <dbReference type="EMBL" id="RLO05430.1"/>
    </source>
</evidence>
<reference evidence="4 5" key="1">
    <citation type="journal article" date="2018" name="J. Invertebr. Pathol.">
        <title>New genotyping method for the causative agent of crayfish plague (Aphanomyces astaci) based on whole genome data.</title>
        <authorList>
            <person name="Minardi D."/>
            <person name="Studholme D.J."/>
            <person name="van der Giezen M."/>
            <person name="Pretto T."/>
            <person name="Oidtmann B."/>
        </authorList>
    </citation>
    <scope>NUCLEOTIDE SEQUENCE [LARGE SCALE GENOMIC DNA]</scope>
    <source>
        <strain evidence="4 5">KB13</strain>
    </source>
</reference>
<feature type="region of interest" description="Disordered" evidence="1">
    <location>
        <begin position="228"/>
        <end position="248"/>
    </location>
</feature>
<organism evidence="4 5">
    <name type="scientific">Aphanomyces astaci</name>
    <name type="common">Crayfish plague agent</name>
    <dbReference type="NCBI Taxonomy" id="112090"/>
    <lineage>
        <taxon>Eukaryota</taxon>
        <taxon>Sar</taxon>
        <taxon>Stramenopiles</taxon>
        <taxon>Oomycota</taxon>
        <taxon>Saprolegniomycetes</taxon>
        <taxon>Saprolegniales</taxon>
        <taxon>Verrucalvaceae</taxon>
        <taxon>Aphanomyces</taxon>
    </lineage>
</organism>
<evidence type="ECO:0000256" key="2">
    <source>
        <dbReference type="SAM" id="Phobius"/>
    </source>
</evidence>
<evidence type="ECO:0000313" key="5">
    <source>
        <dbReference type="Proteomes" id="UP000275652"/>
    </source>
</evidence>
<evidence type="ECO:0000256" key="1">
    <source>
        <dbReference type="SAM" id="MobiDB-lite"/>
    </source>
</evidence>
<feature type="region of interest" description="Disordered" evidence="1">
    <location>
        <begin position="505"/>
        <end position="527"/>
    </location>
</feature>
<dbReference type="EMBL" id="QUTI01013663">
    <property type="protein sequence ID" value="RLO12428.1"/>
    <property type="molecule type" value="Genomic_DNA"/>
</dbReference>
<feature type="transmembrane region" description="Helical" evidence="2">
    <location>
        <begin position="12"/>
        <end position="31"/>
    </location>
</feature>
<accession>A0A9X8HFZ4</accession>
<name>A0A9X8HFZ4_APHAT</name>
<feature type="non-terminal residue" evidence="4">
    <location>
        <position position="1"/>
    </location>
</feature>
<dbReference type="EMBL" id="QUTI01026946">
    <property type="protein sequence ID" value="RLO05430.1"/>
    <property type="molecule type" value="Genomic_DNA"/>
</dbReference>
<proteinExistence type="predicted"/>
<keyword evidence="2" id="KW-1133">Transmembrane helix</keyword>
<sequence>SRIIIEQTMRGISAVSMLLEFVGYCLSVLFLRQEHTTTTMATCYTAWNAVHHKELETVQRSLEYHLDVPLHVPIAFGPTSSKCHRQIFVRCAHTSCCIFPYLPGRAHWGAAPRLANTLTNPAATDPGHRQRAAGNQKAMSAGSLRVATYMQEHPDDAAEIRDELKFWNEVMDHQVPMTKERAEATLPFLTALKWGPLFTNTSPIMFCPPGLDPLDVRCSFPTAEPSSHLHAARTADEHRPGQPANLVRPDPNPAFSLAQPCPPLNSLVFPIRHWLVSHTDTAWAPPIKPSPTPTDDDANKSIPMCPTAAPKTNPLVARHNRFTNRNTADMTAHAAIQPKPHLFPIRHWLPSPNDTAWTPRPNMTLPKSSPTPTDVHTDYSKSLCPPAAHLTDPPSNRFTGLNNTDMTAHAAIQPKPHLFPIRHWLPSPNDTAWTPRPNMTLPRPLPTPTDVKTDYSKPLCPTIPHLPGARVPVPYSIHDILNIDRGHGMAKKLAIYNHVVDRTLKPPTAHRNHHSLSTSRSPTPSGLLQLGDITAVSAHNKLRPIHLVGPRRPPCKPIYRTRRQ</sequence>
<feature type="compositionally biased region" description="Polar residues" evidence="1">
    <location>
        <begin position="515"/>
        <end position="526"/>
    </location>
</feature>
<dbReference type="AlphaFoldDB" id="A0A9X8HFZ4"/>